<feature type="compositionally biased region" description="Pro residues" evidence="1">
    <location>
        <begin position="10"/>
        <end position="20"/>
    </location>
</feature>
<proteinExistence type="predicted"/>
<dbReference type="Proteomes" id="UP000247569">
    <property type="component" value="Unassembled WGS sequence"/>
</dbReference>
<dbReference type="InterPro" id="IPR021214">
    <property type="entry name" value="DUF2568"/>
</dbReference>
<evidence type="ECO:0000313" key="4">
    <source>
        <dbReference type="Proteomes" id="UP000247569"/>
    </source>
</evidence>
<evidence type="ECO:0000256" key="1">
    <source>
        <dbReference type="SAM" id="MobiDB-lite"/>
    </source>
</evidence>
<keyword evidence="2" id="KW-0472">Membrane</keyword>
<gene>
    <name evidence="3" type="ORF">DFR70_10756</name>
</gene>
<comment type="caution">
    <text evidence="3">The sequence shown here is derived from an EMBL/GenBank/DDBJ whole genome shotgun (WGS) entry which is preliminary data.</text>
</comment>
<dbReference type="AlphaFoldDB" id="A0A318KAX2"/>
<protein>
    <submittedName>
        <fullName evidence="3">Uncharacterized protein DUF2568</fullName>
    </submittedName>
</protein>
<evidence type="ECO:0000313" key="3">
    <source>
        <dbReference type="EMBL" id="PXX62189.1"/>
    </source>
</evidence>
<feature type="transmembrane region" description="Helical" evidence="2">
    <location>
        <begin position="62"/>
        <end position="81"/>
    </location>
</feature>
<accession>A0A318KAX2</accession>
<feature type="region of interest" description="Disordered" evidence="1">
    <location>
        <begin position="1"/>
        <end position="45"/>
    </location>
</feature>
<evidence type="ECO:0000256" key="2">
    <source>
        <dbReference type="SAM" id="Phobius"/>
    </source>
</evidence>
<feature type="transmembrane region" description="Helical" evidence="2">
    <location>
        <begin position="129"/>
        <end position="148"/>
    </location>
</feature>
<dbReference type="EMBL" id="QJKF01000007">
    <property type="protein sequence ID" value="PXX62189.1"/>
    <property type="molecule type" value="Genomic_DNA"/>
</dbReference>
<keyword evidence="4" id="KW-1185">Reference proteome</keyword>
<reference evidence="3 4" key="1">
    <citation type="submission" date="2018-05" db="EMBL/GenBank/DDBJ databases">
        <title>Genomic Encyclopedia of Type Strains, Phase IV (KMG-IV): sequencing the most valuable type-strain genomes for metagenomic binning, comparative biology and taxonomic classification.</title>
        <authorList>
            <person name="Goeker M."/>
        </authorList>
    </citation>
    <scope>NUCLEOTIDE SEQUENCE [LARGE SCALE GENOMIC DNA]</scope>
    <source>
        <strain evidence="3 4">DSM 44704</strain>
    </source>
</reference>
<organism evidence="3 4">
    <name type="scientific">Nocardia tenerifensis</name>
    <dbReference type="NCBI Taxonomy" id="228006"/>
    <lineage>
        <taxon>Bacteria</taxon>
        <taxon>Bacillati</taxon>
        <taxon>Actinomycetota</taxon>
        <taxon>Actinomycetes</taxon>
        <taxon>Mycobacteriales</taxon>
        <taxon>Nocardiaceae</taxon>
        <taxon>Nocardia</taxon>
    </lineage>
</organism>
<keyword evidence="2" id="KW-1133">Transmembrane helix</keyword>
<dbReference type="Pfam" id="PF10823">
    <property type="entry name" value="DUF2568"/>
    <property type="match status" value="1"/>
</dbReference>
<name>A0A318KAX2_9NOCA</name>
<sequence>MPTTHADGEPPAPGREPPTAPTARPDRKLHTTPTTHTDRELPTVQTARPGYAPAVSLNPAMLAIRFLLELMAIGSFGVYGWRAFDSPWRFLLVALLPLIAAALWGTFAVPGDPSRSGEAPVSVPGTVRLALELLIFFGGAAALFAAGLPRWALISAGILVLYQALAYDRIAWLVKA</sequence>
<keyword evidence="2" id="KW-0812">Transmembrane</keyword>
<feature type="transmembrane region" description="Helical" evidence="2">
    <location>
        <begin position="88"/>
        <end position="109"/>
    </location>
</feature>